<keyword evidence="3" id="KW-0472">Membrane</keyword>
<evidence type="ECO:0000256" key="2">
    <source>
        <dbReference type="ARBA" id="ARBA00022737"/>
    </source>
</evidence>
<proteinExistence type="predicted"/>
<dbReference type="STRING" id="543379.A0A232FFG9"/>
<gene>
    <name evidence="5" type="ORF">TSAR_006114</name>
</gene>
<dbReference type="EMBL" id="NNAY01000310">
    <property type="protein sequence ID" value="OXU29303.1"/>
    <property type="molecule type" value="Genomic_DNA"/>
</dbReference>
<feature type="signal peptide" evidence="4">
    <location>
        <begin position="1"/>
        <end position="20"/>
    </location>
</feature>
<dbReference type="PROSITE" id="PS51450">
    <property type="entry name" value="LRR"/>
    <property type="match status" value="2"/>
</dbReference>
<keyword evidence="3" id="KW-0812">Transmembrane</keyword>
<dbReference type="InterPro" id="IPR003591">
    <property type="entry name" value="Leu-rich_rpt_typical-subtyp"/>
</dbReference>
<comment type="caution">
    <text evidence="5">The sequence shown here is derived from an EMBL/GenBank/DDBJ whole genome shotgun (WGS) entry which is preliminary data.</text>
</comment>
<keyword evidence="3" id="KW-1133">Transmembrane helix</keyword>
<dbReference type="PANTHER" id="PTHR24366:SF170">
    <property type="entry name" value="RE50361P"/>
    <property type="match status" value="1"/>
</dbReference>
<dbReference type="Proteomes" id="UP000215335">
    <property type="component" value="Unassembled WGS sequence"/>
</dbReference>
<dbReference type="PRINTS" id="PR00019">
    <property type="entry name" value="LEURICHRPT"/>
</dbReference>
<keyword evidence="4" id="KW-0732">Signal</keyword>
<dbReference type="InterPro" id="IPR001611">
    <property type="entry name" value="Leu-rich_rpt"/>
</dbReference>
<accession>A0A232FFG9</accession>
<keyword evidence="2" id="KW-0677">Repeat</keyword>
<evidence type="ECO:0000256" key="1">
    <source>
        <dbReference type="ARBA" id="ARBA00022614"/>
    </source>
</evidence>
<dbReference type="InterPro" id="IPR032675">
    <property type="entry name" value="LRR_dom_sf"/>
</dbReference>
<reference evidence="5 6" key="1">
    <citation type="journal article" date="2017" name="Curr. Biol.">
        <title>The Evolution of Venom by Co-option of Single-Copy Genes.</title>
        <authorList>
            <person name="Martinson E.O."/>
            <person name="Mrinalini"/>
            <person name="Kelkar Y.D."/>
            <person name="Chang C.H."/>
            <person name="Werren J.H."/>
        </authorList>
    </citation>
    <scope>NUCLEOTIDE SEQUENCE [LARGE SCALE GENOMIC DNA]</scope>
    <source>
        <strain evidence="5 6">Alberta</strain>
        <tissue evidence="5">Whole body</tissue>
    </source>
</reference>
<dbReference type="Gene3D" id="3.80.10.10">
    <property type="entry name" value="Ribonuclease Inhibitor"/>
    <property type="match status" value="3"/>
</dbReference>
<name>A0A232FFG9_9HYME</name>
<feature type="chain" id="PRO_5013122081" description="LRRCT domain-containing protein" evidence="4">
    <location>
        <begin position="21"/>
        <end position="529"/>
    </location>
</feature>
<dbReference type="OrthoDB" id="4691307at2759"/>
<evidence type="ECO:0008006" key="7">
    <source>
        <dbReference type="Google" id="ProtNLM"/>
    </source>
</evidence>
<evidence type="ECO:0000313" key="6">
    <source>
        <dbReference type="Proteomes" id="UP000215335"/>
    </source>
</evidence>
<dbReference type="SMART" id="SM00365">
    <property type="entry name" value="LRR_SD22"/>
    <property type="match status" value="3"/>
</dbReference>
<dbReference type="PANTHER" id="PTHR24366">
    <property type="entry name" value="IG(IMMUNOGLOBULIN) AND LRR(LEUCINE RICH REPEAT) DOMAINS"/>
    <property type="match status" value="1"/>
</dbReference>
<feature type="transmembrane region" description="Helical" evidence="3">
    <location>
        <begin position="388"/>
        <end position="410"/>
    </location>
</feature>
<dbReference type="AlphaFoldDB" id="A0A232FFG9"/>
<dbReference type="Pfam" id="PF13855">
    <property type="entry name" value="LRR_8"/>
    <property type="match status" value="2"/>
</dbReference>
<keyword evidence="6" id="KW-1185">Reference proteome</keyword>
<evidence type="ECO:0000256" key="3">
    <source>
        <dbReference type="SAM" id="Phobius"/>
    </source>
</evidence>
<sequence length="529" mass="58477">MGRATKLLLVLAGIVGLAQPLSLQPGRCTSLCECGTWLGLPSAVCTGQRLYSIHTGAPSYIQALDLSNNSISKLDDRELSVSGFALFPCVSNWISMPIEQAMLRNGLYPDVYVVHYFKSKIDLKNEICFIKRVSVQFPKMLKAGMTRLKYLNLSMNAIGEIGLEAFVHLKNLTVLDLSYNRIDYIVADTFYSNKKLKILNLAGNKFNLHVPKLHSTTITSLNMSGCRIDYLHADTFLGLTQLRKLDLSNNLLENLDKDVLRAMPDLESVVLERNKWSCNGATYELELYLRENKIRAEPLCRKPSSVSKKFENIIELKAISSSESQSSAKKLLPRTSFTSPNNNNKISWDMTPWHDLMEEAIEEQEEQQTADSGSSGIFTSTLGNVSPFWFLLIGFLVGSGATMVVTYLWLSTTISCLIPRIRRAEAADSVDASSQRVSLLRHLWHQENLANSEDSGNGSGSGIATATTALVPTTGSATTIPCPGTPPPPYREVMLHRNLYPRAAMAGAAQQQMSGRLQDVPTATLYNII</sequence>
<dbReference type="SUPFAM" id="SSF52058">
    <property type="entry name" value="L domain-like"/>
    <property type="match status" value="1"/>
</dbReference>
<evidence type="ECO:0000256" key="4">
    <source>
        <dbReference type="SAM" id="SignalP"/>
    </source>
</evidence>
<organism evidence="5 6">
    <name type="scientific">Trichomalopsis sarcophagae</name>
    <dbReference type="NCBI Taxonomy" id="543379"/>
    <lineage>
        <taxon>Eukaryota</taxon>
        <taxon>Metazoa</taxon>
        <taxon>Ecdysozoa</taxon>
        <taxon>Arthropoda</taxon>
        <taxon>Hexapoda</taxon>
        <taxon>Insecta</taxon>
        <taxon>Pterygota</taxon>
        <taxon>Neoptera</taxon>
        <taxon>Endopterygota</taxon>
        <taxon>Hymenoptera</taxon>
        <taxon>Apocrita</taxon>
        <taxon>Proctotrupomorpha</taxon>
        <taxon>Chalcidoidea</taxon>
        <taxon>Pteromalidae</taxon>
        <taxon>Pteromalinae</taxon>
        <taxon>Trichomalopsis</taxon>
    </lineage>
</organism>
<dbReference type="SMART" id="SM00369">
    <property type="entry name" value="LRR_TYP"/>
    <property type="match status" value="3"/>
</dbReference>
<evidence type="ECO:0000313" key="5">
    <source>
        <dbReference type="EMBL" id="OXU29303.1"/>
    </source>
</evidence>
<protein>
    <recommendedName>
        <fullName evidence="7">LRRCT domain-containing protein</fullName>
    </recommendedName>
</protein>
<keyword evidence="1" id="KW-0433">Leucine-rich repeat</keyword>